<keyword evidence="3" id="KW-0479">Metal-binding</keyword>
<dbReference type="Ensembl" id="ENSSORT00005018106.1">
    <property type="protein sequence ID" value="ENSSORP00005017586.1"/>
    <property type="gene ID" value="ENSSORG00005008735.1"/>
</dbReference>
<dbReference type="FunFam" id="3.30.160.60:FF:000123">
    <property type="entry name" value="transcriptional repressor CTCF isoform X1"/>
    <property type="match status" value="1"/>
</dbReference>
<keyword evidence="21" id="KW-1185">Reference proteome</keyword>
<comment type="similarity">
    <text evidence="12">Belongs to the CTCF zinc-finger protein family.</text>
</comment>
<feature type="domain" description="C2H2-type" evidence="19">
    <location>
        <begin position="563"/>
        <end position="590"/>
    </location>
</feature>
<sequence>MDGGPAEGVGVVEVPAKDFPSIQAVHSQDTMVADLLQQAAEAGGVVEGQAGVVLEQGHGQGMVAATQAQQQLMEAGVGVGVEGGAGVEMMVMDSLDPTLLQMKTEVIDAAVGGSSATVGVVGGVAGAAHQATVTTVDQTQIITLQVVNMEEQAALGLGELQLVQVPVSATTVEALQQGTFVDTTAMPKDGDPVICHTLPLPEGFQVVKVGANGEVETVEQEEEGGEAHPEEEVEDNQLLVEGEDEPIQPPNDDPTWAKDPDYQPPSGAIKKIKKGKKSRLRYAEGDKDMDVSVYDFEEEQQEGLLSEVNAEKVVGNMKPPKPTKIKKKGVKKTFQCELCSYTCPRRSNLDRHMKSHTDERPHKCHLCGRAFRTVTLLRNHLNTHTGTRPHKCTDCDMAFVTSGELVRHRRYKHTHEKPFKCSMCDYASVEVSKLKRHIRSHTGERPFQCSLCSYASRDTYKLKRHMRTHSGEKPYECYICHARFTQSGTMKMHILQKHTENVAKFHCPHCDTVIARKSDLGVHLRKQHSFIETGKKCRYCDAVFHERYALIQHQKSHKNEKRFKCDMCDYCCRQERHMVMHRRTHTGEKPYACSQCEKTFRQKQLLDMHFKRYHDPNFVPTAFVCPKCSKTFTRRNTMARHAENCSGEVEETENGATTPKKGKRGRKRKMRSRKDEDDSEEDQVEQEDEEEEDEGEVDEEAALLQEDDEAESIELDQAPATVPVPAPEEPPVKRKRGRPPKNAPKTPPTPSKTVRVSAKTSASAAAIIQVEDESTGAVENIIVKKEDGDVSAATPLEQGVALTVEGVGLDGEGVETVELAVNEESAAAANGDLTPEMILSMMDR</sequence>
<keyword evidence="6" id="KW-0862">Zinc</keyword>
<dbReference type="Gene3D" id="3.30.160.60">
    <property type="entry name" value="Classic Zinc Finger"/>
    <property type="match status" value="9"/>
</dbReference>
<dbReference type="InParanoid" id="A0A672ZK91"/>
<evidence type="ECO:0000256" key="4">
    <source>
        <dbReference type="ARBA" id="ARBA00022737"/>
    </source>
</evidence>
<feature type="compositionally biased region" description="Pro residues" evidence="18">
    <location>
        <begin position="741"/>
        <end position="750"/>
    </location>
</feature>
<feature type="region of interest" description="Disordered" evidence="18">
    <location>
        <begin position="643"/>
        <end position="700"/>
    </location>
</feature>
<dbReference type="InterPro" id="IPR056438">
    <property type="entry name" value="Znf-C2H2_CTCF"/>
</dbReference>
<keyword evidence="2" id="KW-0678">Repressor</keyword>
<dbReference type="OrthoDB" id="9888716at2759"/>
<evidence type="ECO:0000256" key="10">
    <source>
        <dbReference type="ARBA" id="ARBA00023163"/>
    </source>
</evidence>
<feature type="domain" description="C2H2-type" evidence="19">
    <location>
        <begin position="535"/>
        <end position="562"/>
    </location>
</feature>
<feature type="compositionally biased region" description="Basic residues" evidence="18">
    <location>
        <begin position="660"/>
        <end position="672"/>
    </location>
</feature>
<dbReference type="GO" id="GO:0006355">
    <property type="term" value="P:regulation of DNA-templated transcription"/>
    <property type="evidence" value="ECO:0007669"/>
    <property type="project" value="UniProtKB-ARBA"/>
</dbReference>
<feature type="domain" description="C2H2-type" evidence="19">
    <location>
        <begin position="447"/>
        <end position="474"/>
    </location>
</feature>
<accession>A0A672ZK91</accession>
<name>A0A672ZK91_9TELE</name>
<evidence type="ECO:0000256" key="3">
    <source>
        <dbReference type="ARBA" id="ARBA00022723"/>
    </source>
</evidence>
<feature type="compositionally biased region" description="Acidic residues" evidence="18">
    <location>
        <begin position="677"/>
        <end position="700"/>
    </location>
</feature>
<keyword evidence="4" id="KW-0677">Repeat</keyword>
<organism evidence="20 21">
    <name type="scientific">Sphaeramia orbicularis</name>
    <name type="common">orbiculate cardinalfish</name>
    <dbReference type="NCBI Taxonomy" id="375764"/>
    <lineage>
        <taxon>Eukaryota</taxon>
        <taxon>Metazoa</taxon>
        <taxon>Chordata</taxon>
        <taxon>Craniata</taxon>
        <taxon>Vertebrata</taxon>
        <taxon>Euteleostomi</taxon>
        <taxon>Actinopterygii</taxon>
        <taxon>Neopterygii</taxon>
        <taxon>Teleostei</taxon>
        <taxon>Neoteleostei</taxon>
        <taxon>Acanthomorphata</taxon>
        <taxon>Gobiaria</taxon>
        <taxon>Kurtiformes</taxon>
        <taxon>Apogonoidei</taxon>
        <taxon>Apogonidae</taxon>
        <taxon>Apogoninae</taxon>
        <taxon>Sphaeramia</taxon>
    </lineage>
</organism>
<dbReference type="Proteomes" id="UP000472271">
    <property type="component" value="Chromosome 6"/>
</dbReference>
<dbReference type="AlphaFoldDB" id="A0A672ZK91"/>
<evidence type="ECO:0000256" key="9">
    <source>
        <dbReference type="ARBA" id="ARBA00023159"/>
    </source>
</evidence>
<feature type="region of interest" description="Disordered" evidence="18">
    <location>
        <begin position="715"/>
        <end position="757"/>
    </location>
</feature>
<feature type="domain" description="C2H2-type" evidence="19">
    <location>
        <begin position="419"/>
        <end position="446"/>
    </location>
</feature>
<evidence type="ECO:0000313" key="20">
    <source>
        <dbReference type="Ensembl" id="ENSSORP00005017586.1"/>
    </source>
</evidence>
<evidence type="ECO:0000256" key="17">
    <source>
        <dbReference type="PROSITE-ProRule" id="PRU00042"/>
    </source>
</evidence>
<feature type="domain" description="C2H2-type" evidence="19">
    <location>
        <begin position="505"/>
        <end position="529"/>
    </location>
</feature>
<dbReference type="GO" id="GO:0010557">
    <property type="term" value="P:positive regulation of macromolecule biosynthetic process"/>
    <property type="evidence" value="ECO:0007669"/>
    <property type="project" value="UniProtKB-ARBA"/>
</dbReference>
<evidence type="ECO:0000256" key="14">
    <source>
        <dbReference type="ARBA" id="ARBA00077042"/>
    </source>
</evidence>
<reference evidence="20" key="1">
    <citation type="submission" date="2019-06" db="EMBL/GenBank/DDBJ databases">
        <authorList>
            <consortium name="Wellcome Sanger Institute Data Sharing"/>
        </authorList>
    </citation>
    <scope>NUCLEOTIDE SEQUENCE [LARGE SCALE GENOMIC DNA]</scope>
</reference>
<feature type="domain" description="C2H2-type" evidence="19">
    <location>
        <begin position="334"/>
        <end position="361"/>
    </location>
</feature>
<evidence type="ECO:0000256" key="8">
    <source>
        <dbReference type="ARBA" id="ARBA00023125"/>
    </source>
</evidence>
<dbReference type="GO" id="GO:0008270">
    <property type="term" value="F:zinc ion binding"/>
    <property type="evidence" value="ECO:0007669"/>
    <property type="project" value="UniProtKB-KW"/>
</dbReference>
<dbReference type="FunFam" id="3.30.160.60:FF:000222">
    <property type="entry name" value="Putative transcriptional repressor ctcf"/>
    <property type="match status" value="1"/>
</dbReference>
<evidence type="ECO:0000256" key="13">
    <source>
        <dbReference type="ARBA" id="ARBA00069362"/>
    </source>
</evidence>
<dbReference type="Pfam" id="PF00096">
    <property type="entry name" value="zf-C2H2"/>
    <property type="match status" value="5"/>
</dbReference>
<evidence type="ECO:0000256" key="7">
    <source>
        <dbReference type="ARBA" id="ARBA00023015"/>
    </source>
</evidence>
<dbReference type="FunFam" id="3.30.160.60:FF:000283">
    <property type="entry name" value="Putative transcriptional repressor ctcf"/>
    <property type="match status" value="1"/>
</dbReference>
<dbReference type="PANTHER" id="PTHR16515">
    <property type="entry name" value="PR DOMAIN ZINC FINGER PROTEIN"/>
    <property type="match status" value="1"/>
</dbReference>
<feature type="domain" description="C2H2-type" evidence="19">
    <location>
        <begin position="362"/>
        <end position="389"/>
    </location>
</feature>
<feature type="domain" description="C2H2-type" evidence="19">
    <location>
        <begin position="390"/>
        <end position="418"/>
    </location>
</feature>
<keyword evidence="7" id="KW-0805">Transcription regulation</keyword>
<evidence type="ECO:0000256" key="15">
    <source>
        <dbReference type="ARBA" id="ARBA00079129"/>
    </source>
</evidence>
<evidence type="ECO:0000256" key="12">
    <source>
        <dbReference type="ARBA" id="ARBA00061457"/>
    </source>
</evidence>
<dbReference type="SUPFAM" id="SSF57667">
    <property type="entry name" value="beta-beta-alpha zinc fingers"/>
    <property type="match status" value="7"/>
</dbReference>
<evidence type="ECO:0000256" key="2">
    <source>
        <dbReference type="ARBA" id="ARBA00022491"/>
    </source>
</evidence>
<keyword evidence="10" id="KW-0804">Transcription</keyword>
<feature type="domain" description="C2H2-type" evidence="19">
    <location>
        <begin position="475"/>
        <end position="503"/>
    </location>
</feature>
<evidence type="ECO:0000256" key="6">
    <source>
        <dbReference type="ARBA" id="ARBA00022833"/>
    </source>
</evidence>
<keyword evidence="9" id="KW-0010">Activator</keyword>
<feature type="domain" description="C2H2-type" evidence="19">
    <location>
        <begin position="591"/>
        <end position="614"/>
    </location>
</feature>
<keyword evidence="11" id="KW-0539">Nucleus</keyword>
<feature type="domain" description="C2H2-type" evidence="19">
    <location>
        <begin position="623"/>
        <end position="650"/>
    </location>
</feature>
<reference evidence="20" key="3">
    <citation type="submission" date="2025-09" db="UniProtKB">
        <authorList>
            <consortium name="Ensembl"/>
        </authorList>
    </citation>
    <scope>IDENTIFICATION</scope>
</reference>
<evidence type="ECO:0000256" key="5">
    <source>
        <dbReference type="ARBA" id="ARBA00022771"/>
    </source>
</evidence>
<dbReference type="InterPro" id="IPR013087">
    <property type="entry name" value="Znf_C2H2_type"/>
</dbReference>
<evidence type="ECO:0000256" key="18">
    <source>
        <dbReference type="SAM" id="MobiDB-lite"/>
    </source>
</evidence>
<dbReference type="GO" id="GO:0005634">
    <property type="term" value="C:nucleus"/>
    <property type="evidence" value="ECO:0007669"/>
    <property type="project" value="UniProtKB-SubCell"/>
</dbReference>
<dbReference type="GO" id="GO:0003677">
    <property type="term" value="F:DNA binding"/>
    <property type="evidence" value="ECO:0007669"/>
    <property type="project" value="UniProtKB-KW"/>
</dbReference>
<dbReference type="PROSITE" id="PS50157">
    <property type="entry name" value="ZINC_FINGER_C2H2_2"/>
    <property type="match status" value="11"/>
</dbReference>
<dbReference type="InterPro" id="IPR050331">
    <property type="entry name" value="Zinc_finger"/>
</dbReference>
<dbReference type="FunFam" id="3.30.160.60:FF:000420">
    <property type="entry name" value="Putative transcriptional repressor ctcf"/>
    <property type="match status" value="1"/>
</dbReference>
<feature type="region of interest" description="Disordered" evidence="18">
    <location>
        <begin position="243"/>
        <end position="278"/>
    </location>
</feature>
<evidence type="ECO:0000256" key="11">
    <source>
        <dbReference type="ARBA" id="ARBA00023242"/>
    </source>
</evidence>
<protein>
    <recommendedName>
        <fullName evidence="13">Transcriptional repressor CTCF</fullName>
    </recommendedName>
    <alternativeName>
        <fullName evidence="14">11-zinc finger protein</fullName>
    </alternativeName>
    <alternativeName>
        <fullName evidence="15">CCCTC-binding factor</fullName>
    </alternativeName>
    <alternativeName>
        <fullName evidence="16">CTCFL paralog</fullName>
    </alternativeName>
</protein>
<keyword evidence="5 17" id="KW-0863">Zinc-finger</keyword>
<evidence type="ECO:0000313" key="21">
    <source>
        <dbReference type="Proteomes" id="UP000472271"/>
    </source>
</evidence>
<dbReference type="PROSITE" id="PS00028">
    <property type="entry name" value="ZINC_FINGER_C2H2_1"/>
    <property type="match status" value="8"/>
</dbReference>
<keyword evidence="8" id="KW-0238">DNA-binding</keyword>
<dbReference type="FunFam" id="3.30.160.60:FF:000373">
    <property type="entry name" value="Putative transcriptional repressor ctcf"/>
    <property type="match status" value="1"/>
</dbReference>
<evidence type="ECO:0000256" key="16">
    <source>
        <dbReference type="ARBA" id="ARBA00080637"/>
    </source>
</evidence>
<dbReference type="PANTHER" id="PTHR16515:SF49">
    <property type="entry name" value="GASTRULA ZINC FINGER PROTEIN XLCGF49.1-LIKE-RELATED"/>
    <property type="match status" value="1"/>
</dbReference>
<dbReference type="Pfam" id="PF23611">
    <property type="entry name" value="zf-C2H2_16"/>
    <property type="match status" value="1"/>
</dbReference>
<evidence type="ECO:0000256" key="1">
    <source>
        <dbReference type="ARBA" id="ARBA00004123"/>
    </source>
</evidence>
<reference evidence="20" key="2">
    <citation type="submission" date="2025-08" db="UniProtKB">
        <authorList>
            <consortium name="Ensembl"/>
        </authorList>
    </citation>
    <scope>IDENTIFICATION</scope>
</reference>
<gene>
    <name evidence="20" type="primary">ctcf</name>
</gene>
<dbReference type="FunFam" id="3.30.160.60:FF:000049">
    <property type="entry name" value="transcriptional repressor CTCF isoform X1"/>
    <property type="match status" value="2"/>
</dbReference>
<comment type="subcellular location">
    <subcellularLocation>
        <location evidence="1">Nucleus</location>
    </subcellularLocation>
</comment>
<evidence type="ECO:0000259" key="19">
    <source>
        <dbReference type="PROSITE" id="PS50157"/>
    </source>
</evidence>
<dbReference type="InterPro" id="IPR036236">
    <property type="entry name" value="Znf_C2H2_sf"/>
</dbReference>
<dbReference type="SMART" id="SM00355">
    <property type="entry name" value="ZnF_C2H2"/>
    <property type="match status" value="11"/>
</dbReference>
<proteinExistence type="inferred from homology"/>